<dbReference type="PROSITE" id="PS51778">
    <property type="entry name" value="VAST"/>
    <property type="match status" value="2"/>
</dbReference>
<feature type="compositionally biased region" description="Polar residues" evidence="7">
    <location>
        <begin position="282"/>
        <end position="303"/>
    </location>
</feature>
<feature type="domain" description="VASt" evidence="9">
    <location>
        <begin position="800"/>
        <end position="966"/>
    </location>
</feature>
<keyword evidence="4 8" id="KW-1133">Transmembrane helix</keyword>
<comment type="similarity">
    <text evidence="2">Belongs to the YSP2 family.</text>
</comment>
<dbReference type="EMBL" id="CP014243">
    <property type="protein sequence ID" value="AMD19758.1"/>
    <property type="molecule type" value="Genomic_DNA"/>
</dbReference>
<dbReference type="GO" id="GO:0120015">
    <property type="term" value="F:sterol transfer activity"/>
    <property type="evidence" value="ECO:0007669"/>
    <property type="project" value="TreeGrafter"/>
</dbReference>
<evidence type="ECO:0000256" key="1">
    <source>
        <dbReference type="ARBA" id="ARBA00004586"/>
    </source>
</evidence>
<dbReference type="GO" id="GO:0005886">
    <property type="term" value="C:plasma membrane"/>
    <property type="evidence" value="ECO:0007669"/>
    <property type="project" value="TreeGrafter"/>
</dbReference>
<dbReference type="OrthoDB" id="2162691at2759"/>
<organism evidence="10 11">
    <name type="scientific">Eremothecium sinecaudum</name>
    <dbReference type="NCBI Taxonomy" id="45286"/>
    <lineage>
        <taxon>Eukaryota</taxon>
        <taxon>Fungi</taxon>
        <taxon>Dikarya</taxon>
        <taxon>Ascomycota</taxon>
        <taxon>Saccharomycotina</taxon>
        <taxon>Saccharomycetes</taxon>
        <taxon>Saccharomycetales</taxon>
        <taxon>Saccharomycetaceae</taxon>
        <taxon>Eremothecium</taxon>
    </lineage>
</organism>
<dbReference type="GO" id="GO:0032541">
    <property type="term" value="C:cortical endoplasmic reticulum"/>
    <property type="evidence" value="ECO:0007669"/>
    <property type="project" value="TreeGrafter"/>
</dbReference>
<evidence type="ECO:0000259" key="9">
    <source>
        <dbReference type="PROSITE" id="PS51778"/>
    </source>
</evidence>
<evidence type="ECO:0000313" key="11">
    <source>
        <dbReference type="Proteomes" id="UP000243052"/>
    </source>
</evidence>
<comment type="subcellular location">
    <subcellularLocation>
        <location evidence="6">Endomembrane system</location>
        <topology evidence="6">Single-pass membrane protein</topology>
    </subcellularLocation>
    <subcellularLocation>
        <location evidence="1">Endoplasmic reticulum membrane</location>
    </subcellularLocation>
</comment>
<evidence type="ECO:0000256" key="4">
    <source>
        <dbReference type="ARBA" id="ARBA00022989"/>
    </source>
</evidence>
<evidence type="ECO:0000313" key="10">
    <source>
        <dbReference type="EMBL" id="AMD19758.1"/>
    </source>
</evidence>
<dbReference type="GO" id="GO:0005739">
    <property type="term" value="C:mitochondrion"/>
    <property type="evidence" value="ECO:0007669"/>
    <property type="project" value="TreeGrafter"/>
</dbReference>
<dbReference type="InterPro" id="IPR051482">
    <property type="entry name" value="Cholesterol_transport"/>
</dbReference>
<feature type="compositionally biased region" description="Polar residues" evidence="7">
    <location>
        <begin position="90"/>
        <end position="106"/>
    </location>
</feature>
<feature type="transmembrane region" description="Helical" evidence="8">
    <location>
        <begin position="1228"/>
        <end position="1249"/>
    </location>
</feature>
<evidence type="ECO:0000256" key="6">
    <source>
        <dbReference type="ARBA" id="ARBA00037847"/>
    </source>
</evidence>
<feature type="compositionally biased region" description="Basic residues" evidence="7">
    <location>
        <begin position="1177"/>
        <end position="1194"/>
    </location>
</feature>
<evidence type="ECO:0000256" key="7">
    <source>
        <dbReference type="SAM" id="MobiDB-lite"/>
    </source>
</evidence>
<dbReference type="Proteomes" id="UP000243052">
    <property type="component" value="Chromosome iii"/>
</dbReference>
<dbReference type="SMART" id="SM00568">
    <property type="entry name" value="GRAM"/>
    <property type="match status" value="1"/>
</dbReference>
<proteinExistence type="inferred from homology"/>
<protein>
    <submittedName>
        <fullName evidence="10">HCL393Cp</fullName>
    </submittedName>
</protein>
<accession>A0A109UY80</accession>
<feature type="region of interest" description="Disordered" evidence="7">
    <location>
        <begin position="691"/>
        <end position="714"/>
    </location>
</feature>
<dbReference type="Pfam" id="PF16016">
    <property type="entry name" value="VASt"/>
    <property type="match status" value="2"/>
</dbReference>
<dbReference type="CDD" id="cd13220">
    <property type="entry name" value="PH-GRAM_GRAMDC"/>
    <property type="match status" value="1"/>
</dbReference>
<feature type="region of interest" description="Disordered" evidence="7">
    <location>
        <begin position="1171"/>
        <end position="1200"/>
    </location>
</feature>
<feature type="compositionally biased region" description="Basic residues" evidence="7">
    <location>
        <begin position="24"/>
        <end position="39"/>
    </location>
</feature>
<feature type="region of interest" description="Disordered" evidence="7">
    <location>
        <begin position="1"/>
        <end position="66"/>
    </location>
</feature>
<dbReference type="GO" id="GO:0032934">
    <property type="term" value="F:sterol binding"/>
    <property type="evidence" value="ECO:0007669"/>
    <property type="project" value="TreeGrafter"/>
</dbReference>
<feature type="region of interest" description="Disordered" evidence="7">
    <location>
        <begin position="282"/>
        <end position="331"/>
    </location>
</feature>
<name>A0A109UY80_9SACH</name>
<gene>
    <name evidence="10" type="ORF">AW171_hschr31609</name>
</gene>
<feature type="domain" description="VASt" evidence="9">
    <location>
        <begin position="1002"/>
        <end position="1169"/>
    </location>
</feature>
<feature type="compositionally biased region" description="Basic and acidic residues" evidence="7">
    <location>
        <begin position="691"/>
        <end position="705"/>
    </location>
</feature>
<feature type="region of interest" description="Disordered" evidence="7">
    <location>
        <begin position="88"/>
        <end position="140"/>
    </location>
</feature>
<dbReference type="InterPro" id="IPR011993">
    <property type="entry name" value="PH-like_dom_sf"/>
</dbReference>
<sequence length="1359" mass="150655">MGNSMGPGHEGNRLKALGDGAKTFLRKQRRSIIGKHTSSKKSDDSPTNNGTVKRSAVRGRSFTAFDAIHIPKRRARDQVVVGRKELPARSYSNSSVPEISGTSSGDYSRGDTDRWSPVEERSFSDSSHSLSAGNEKGQRDTILSLTPLEPSAAEEIPSSQLRDPQRSDGIISSLISAAQNAAQHLIIKPSGGGNAELNDAGSERVRNFAPSSENGINGDVRHFDTDNYDPWIQKQQQRLRPAVRSPSFLKHLDLMLSSNPCVDNANYMPVCTGNTPLSDNSANAGATQYSGNGWQSMTDNSELSTEEGLRDGNEESRVARDPAMPGGTERQIRPVANNVLQGNTSEARAMGSKSPIDNLAFLPYKANSAAAEIGNGELTLEFFDKSNEIKLPAKEGVNMSITAAPPVMRAPSFPLMEQSPEIATTFRSRQRGVTLPSKDFLHPRRYSDPTKFSTPHNLGKLDLSGSVRLEEVPTVRKVNKEAINEVENNTELNPKNSARFARSYSPSHVRLKRFPSLTFGAVKSSFYSADAELQNDNIIVGANSVAASVDKREDGFPGSIFDLDTKSYASSKRNYEFHILFKDREISPFERLIADYSCAWSRNILIQGRLYISTENLAFYSNILGYVSTAIIPLKEILQVEKKNTAGIFPNAIAFHTLQKKYVFASFISRDTTFEVIVNVWNQLVLGDTSSHKSNDKIGDLKEEGQSSNDIKGPDLEYRLHENYDSDENIYSGAGKGSIGYEGSDYEDDYTDSNILSELEVESINRYESGVLKAPSGSSISIIGAHEHAPTLPQYSTSPSERRIVQATVNAPVGKVAAVLFGDETSYLKGILTSLKCTDITEIGQLLQSKRRTYSYTKPINSPLGPSSTVCHITETVENFDADAYIIVSQISKTPDVPSGNSFQVRATFVLSWSENNCTNLEIYVGVEWTGKCWVKAAIEKGVFDGVDVTMKELVSILQKMLKPSKRSNFKQQNREPVSTFSLPTIGPSSHPPTPIQYVKQAGDNVVSDSININSPLGTVYQLLFGDDTSYIKRILEKQKVFELSEIPKFNEGKREYEYTRPLTNPLGPKSTRCYIQEQILNFNVDSHACIEQIGKTPDVPSGNSFAVHTRYYLSWGKNNSTNMLVVTNVEWTGRSWIKGAIEKGSVEGQKVGVKIMAEELKAIVETNSSTTVQRRATQKRKNSQRPKKSKSPKLTRVESKTIQKGGWNDRVSHINKVFPILDLNSSWTRIIILGILILILLTVLFPVLSFRSSKVNFSEPGKILINGFEYNYTPAINTLYDVDKDHKQKNQLEVLASAESSIWDWIDSRSGIVDAGKSLYSYRKSDDLVKNHKRQELREAIKIAELELEQLKERMESL</sequence>
<dbReference type="PANTHER" id="PTHR23319">
    <property type="entry name" value="GRAM DOMAIN CONTAINING 1B, ISOFORM E"/>
    <property type="match status" value="1"/>
</dbReference>
<dbReference type="PANTHER" id="PTHR23319:SF4">
    <property type="entry name" value="GRAM DOMAIN CONTAINING 1B, ISOFORM E"/>
    <property type="match status" value="1"/>
</dbReference>
<keyword evidence="3 8" id="KW-0812">Transmembrane</keyword>
<reference evidence="10 11" key="1">
    <citation type="submission" date="2016-01" db="EMBL/GenBank/DDBJ databases">
        <title>Genome sequence of the yeast Holleya sinecauda.</title>
        <authorList>
            <person name="Dietrich F.S."/>
        </authorList>
    </citation>
    <scope>NUCLEOTIDE SEQUENCE [LARGE SCALE GENOMIC DNA]</scope>
    <source>
        <strain evidence="10 11">ATCC 58844</strain>
    </source>
</reference>
<evidence type="ECO:0000256" key="3">
    <source>
        <dbReference type="ARBA" id="ARBA00022692"/>
    </source>
</evidence>
<feature type="compositionally biased region" description="Basic and acidic residues" evidence="7">
    <location>
        <begin position="108"/>
        <end position="123"/>
    </location>
</feature>
<dbReference type="GO" id="GO:0140268">
    <property type="term" value="C:endoplasmic reticulum-plasma membrane contact site"/>
    <property type="evidence" value="ECO:0007669"/>
    <property type="project" value="TreeGrafter"/>
</dbReference>
<dbReference type="Pfam" id="PF02893">
    <property type="entry name" value="GRAM"/>
    <property type="match status" value="1"/>
</dbReference>
<dbReference type="GeneID" id="28722973"/>
<evidence type="ECO:0000256" key="5">
    <source>
        <dbReference type="ARBA" id="ARBA00023136"/>
    </source>
</evidence>
<dbReference type="InterPro" id="IPR004182">
    <property type="entry name" value="GRAM"/>
</dbReference>
<dbReference type="RefSeq" id="XP_017986754.1">
    <property type="nucleotide sequence ID" value="XM_018131358.1"/>
</dbReference>
<dbReference type="Gene3D" id="2.30.29.30">
    <property type="entry name" value="Pleckstrin-homology domain (PH domain)/Phosphotyrosine-binding domain (PTB)"/>
    <property type="match status" value="1"/>
</dbReference>
<dbReference type="InterPro" id="IPR031968">
    <property type="entry name" value="VASt"/>
</dbReference>
<feature type="compositionally biased region" description="Basic and acidic residues" evidence="7">
    <location>
        <begin position="307"/>
        <end position="320"/>
    </location>
</feature>
<dbReference type="GO" id="GO:0032366">
    <property type="term" value="P:intracellular sterol transport"/>
    <property type="evidence" value="ECO:0007669"/>
    <property type="project" value="TreeGrafter"/>
</dbReference>
<evidence type="ECO:0000256" key="2">
    <source>
        <dbReference type="ARBA" id="ARBA00006582"/>
    </source>
</evidence>
<keyword evidence="11" id="KW-1185">Reference proteome</keyword>
<keyword evidence="5 8" id="KW-0472">Membrane</keyword>
<evidence type="ECO:0000256" key="8">
    <source>
        <dbReference type="SAM" id="Phobius"/>
    </source>
</evidence>
<dbReference type="GO" id="GO:0005789">
    <property type="term" value="C:endoplasmic reticulum membrane"/>
    <property type="evidence" value="ECO:0007669"/>
    <property type="project" value="UniProtKB-SubCell"/>
</dbReference>